<keyword evidence="4" id="KW-1185">Reference proteome</keyword>
<dbReference type="PANTHER" id="PTHR48104">
    <property type="entry name" value="METACASPASE-4"/>
    <property type="match status" value="1"/>
</dbReference>
<dbReference type="InterPro" id="IPR050452">
    <property type="entry name" value="Metacaspase"/>
</dbReference>
<comment type="similarity">
    <text evidence="1">Belongs to the peptidase C14B family.</text>
</comment>
<organism evidence="3 4">
    <name type="scientific">Lentinus tigrinus ALCF2SS1-6</name>
    <dbReference type="NCBI Taxonomy" id="1328759"/>
    <lineage>
        <taxon>Eukaryota</taxon>
        <taxon>Fungi</taxon>
        <taxon>Dikarya</taxon>
        <taxon>Basidiomycota</taxon>
        <taxon>Agaricomycotina</taxon>
        <taxon>Agaricomycetes</taxon>
        <taxon>Polyporales</taxon>
        <taxon>Polyporaceae</taxon>
        <taxon>Lentinus</taxon>
    </lineage>
</organism>
<evidence type="ECO:0000313" key="4">
    <source>
        <dbReference type="Proteomes" id="UP000313359"/>
    </source>
</evidence>
<proteinExistence type="inferred from homology"/>
<sequence length="661" mass="72445">MAGQVFALLVGIDKYQAGNIWNLDAAVDDARSIERWLTSDFQVPRDHICTLLDAQATKRNIEERFMSHLLNNPMIEPGDAMIIYFAGHGSSIRAPPGWFDRARGDVSVLCTYDYDTKLPKGRTNAGISDRSLHAMLQDLARVKGDNITLILDTCFCLPPTSNDDPKERRFTRFTPTRKATPEDLLAGLWSTASAHKAEPVASRGFTGVSSDSHVVLAACSSGWAATERKDGGNFTRALLALKDARPLHKLTYADLPAELSPYMGDHQYAACAGMNVDRILFDGVPFVPDTRYISVSAHDQEHVQVYAGEMQGITVGTEFAIHPHNRRGSLNGSTGNYVATLVFATWCLAKPKSPGKQTVREGWARVTRWNNQTPFRVDVKYSIFSFFRRNRLVNKIPSNSVGLADKNGVGILRAKSAKSADLSVKVKGKELVVERKDALISANCQRTLRIPSAETRNDVKAIEAAARFNMHLYRKHPSRPFAGKVSMELFRLDPSSWTRTSGNLLVKGRAQIVDEKAANAIYAVVLHNDSDVDLWPCLAYMDAGGYSISMVYHPDPAASGPPLRRHSHMVIGSGSTESEALSFALADGADKGAGFLKLFVSTVYTPMTVLEQGPTVTSVTQPMYGPGSRSKAAKFVPDSTLWDSLLASITVVRTPQVDGRL</sequence>
<dbReference type="GO" id="GO:0005737">
    <property type="term" value="C:cytoplasm"/>
    <property type="evidence" value="ECO:0007669"/>
    <property type="project" value="TreeGrafter"/>
</dbReference>
<dbReference type="InterPro" id="IPR011600">
    <property type="entry name" value="Pept_C14_caspase"/>
</dbReference>
<evidence type="ECO:0000259" key="2">
    <source>
        <dbReference type="Pfam" id="PF00656"/>
    </source>
</evidence>
<dbReference type="OrthoDB" id="3223806at2759"/>
<accession>A0A5C2RUR9</accession>
<gene>
    <name evidence="3" type="ORF">L227DRAFT_580253</name>
</gene>
<dbReference type="GO" id="GO:0006508">
    <property type="term" value="P:proteolysis"/>
    <property type="evidence" value="ECO:0007669"/>
    <property type="project" value="InterPro"/>
</dbReference>
<reference evidence="3" key="1">
    <citation type="journal article" date="2018" name="Genome Biol. Evol.">
        <title>Genomics and development of Lentinus tigrinus, a white-rot wood-decaying mushroom with dimorphic fruiting bodies.</title>
        <authorList>
            <person name="Wu B."/>
            <person name="Xu Z."/>
            <person name="Knudson A."/>
            <person name="Carlson A."/>
            <person name="Chen N."/>
            <person name="Kovaka S."/>
            <person name="LaButti K."/>
            <person name="Lipzen A."/>
            <person name="Pennachio C."/>
            <person name="Riley R."/>
            <person name="Schakwitz W."/>
            <person name="Umezawa K."/>
            <person name="Ohm R.A."/>
            <person name="Grigoriev I.V."/>
            <person name="Nagy L.G."/>
            <person name="Gibbons J."/>
            <person name="Hibbett D."/>
        </authorList>
    </citation>
    <scope>NUCLEOTIDE SEQUENCE [LARGE SCALE GENOMIC DNA]</scope>
    <source>
        <strain evidence="3">ALCF2SS1-6</strain>
    </source>
</reference>
<dbReference type="Pfam" id="PF00656">
    <property type="entry name" value="Peptidase_C14"/>
    <property type="match status" value="1"/>
</dbReference>
<protein>
    <recommendedName>
        <fullName evidence="2">Peptidase C14 caspase domain-containing protein</fullName>
    </recommendedName>
</protein>
<dbReference type="GO" id="GO:0004197">
    <property type="term" value="F:cysteine-type endopeptidase activity"/>
    <property type="evidence" value="ECO:0007669"/>
    <property type="project" value="InterPro"/>
</dbReference>
<dbReference type="Gene3D" id="3.40.50.1460">
    <property type="match status" value="1"/>
</dbReference>
<dbReference type="Proteomes" id="UP000313359">
    <property type="component" value="Unassembled WGS sequence"/>
</dbReference>
<dbReference type="AlphaFoldDB" id="A0A5C2RUR9"/>
<evidence type="ECO:0000256" key="1">
    <source>
        <dbReference type="ARBA" id="ARBA00009005"/>
    </source>
</evidence>
<feature type="domain" description="Peptidase C14 caspase" evidence="2">
    <location>
        <begin position="6"/>
        <end position="240"/>
    </location>
</feature>
<evidence type="ECO:0000313" key="3">
    <source>
        <dbReference type="EMBL" id="RPD54729.1"/>
    </source>
</evidence>
<dbReference type="EMBL" id="ML122302">
    <property type="protein sequence ID" value="RPD54729.1"/>
    <property type="molecule type" value="Genomic_DNA"/>
</dbReference>
<name>A0A5C2RUR9_9APHY</name>
<dbReference type="PANTHER" id="PTHR48104:SF30">
    <property type="entry name" value="METACASPASE-1"/>
    <property type="match status" value="1"/>
</dbReference>